<dbReference type="HOGENOM" id="CLU_053360_3_2_1"/>
<protein>
    <recommendedName>
        <fullName evidence="2">DUF6533 domain-containing protein</fullName>
    </recommendedName>
</protein>
<keyword evidence="1" id="KW-1133">Transmembrane helix</keyword>
<keyword evidence="1" id="KW-0812">Transmembrane</keyword>
<dbReference type="Pfam" id="PF20151">
    <property type="entry name" value="DUF6533"/>
    <property type="match status" value="1"/>
</dbReference>
<feature type="domain" description="DUF6533" evidence="2">
    <location>
        <begin position="7"/>
        <end position="40"/>
    </location>
</feature>
<evidence type="ECO:0000259" key="2">
    <source>
        <dbReference type="Pfam" id="PF20151"/>
    </source>
</evidence>
<dbReference type="InParanoid" id="S8DV43"/>
<gene>
    <name evidence="3" type="ORF">FOMPIDRAFT_58652</name>
</gene>
<organism evidence="3 4">
    <name type="scientific">Fomitopsis schrenkii</name>
    <name type="common">Brown rot fungus</name>
    <dbReference type="NCBI Taxonomy" id="2126942"/>
    <lineage>
        <taxon>Eukaryota</taxon>
        <taxon>Fungi</taxon>
        <taxon>Dikarya</taxon>
        <taxon>Basidiomycota</taxon>
        <taxon>Agaricomycotina</taxon>
        <taxon>Agaricomycetes</taxon>
        <taxon>Polyporales</taxon>
        <taxon>Fomitopsis</taxon>
    </lineage>
</organism>
<keyword evidence="4" id="KW-1185">Reference proteome</keyword>
<dbReference type="EMBL" id="KE504180">
    <property type="protein sequence ID" value="EPS97031.1"/>
    <property type="molecule type" value="Genomic_DNA"/>
</dbReference>
<accession>S8DV43</accession>
<feature type="transmembrane region" description="Helical" evidence="1">
    <location>
        <begin position="35"/>
        <end position="55"/>
    </location>
</feature>
<dbReference type="OrthoDB" id="2754842at2759"/>
<evidence type="ECO:0000313" key="3">
    <source>
        <dbReference type="EMBL" id="EPS97031.1"/>
    </source>
</evidence>
<name>S8DV43_FOMSC</name>
<dbReference type="Proteomes" id="UP000015241">
    <property type="component" value="Unassembled WGS sequence"/>
</dbReference>
<proteinExistence type="predicted"/>
<keyword evidence="1" id="KW-0472">Membrane</keyword>
<evidence type="ECO:0000256" key="1">
    <source>
        <dbReference type="SAM" id="Phobius"/>
    </source>
</evidence>
<reference evidence="3 4" key="1">
    <citation type="journal article" date="2012" name="Science">
        <title>The Paleozoic origin of enzymatic lignin decomposition reconstructed from 31 fungal genomes.</title>
        <authorList>
            <person name="Floudas D."/>
            <person name="Binder M."/>
            <person name="Riley R."/>
            <person name="Barry K."/>
            <person name="Blanchette R.A."/>
            <person name="Henrissat B."/>
            <person name="Martinez A.T."/>
            <person name="Otillar R."/>
            <person name="Spatafora J.W."/>
            <person name="Yadav J.S."/>
            <person name="Aerts A."/>
            <person name="Benoit I."/>
            <person name="Boyd A."/>
            <person name="Carlson A."/>
            <person name="Copeland A."/>
            <person name="Coutinho P.M."/>
            <person name="de Vries R.P."/>
            <person name="Ferreira P."/>
            <person name="Findley K."/>
            <person name="Foster B."/>
            <person name="Gaskell J."/>
            <person name="Glotzer D."/>
            <person name="Gorecki P."/>
            <person name="Heitman J."/>
            <person name="Hesse C."/>
            <person name="Hori C."/>
            <person name="Igarashi K."/>
            <person name="Jurgens J.A."/>
            <person name="Kallen N."/>
            <person name="Kersten P."/>
            <person name="Kohler A."/>
            <person name="Kuees U."/>
            <person name="Kumar T.K.A."/>
            <person name="Kuo A."/>
            <person name="LaButti K."/>
            <person name="Larrondo L.F."/>
            <person name="Lindquist E."/>
            <person name="Ling A."/>
            <person name="Lombard V."/>
            <person name="Lucas S."/>
            <person name="Lundell T."/>
            <person name="Martin R."/>
            <person name="McLaughlin D.J."/>
            <person name="Morgenstern I."/>
            <person name="Morin E."/>
            <person name="Murat C."/>
            <person name="Nagy L.G."/>
            <person name="Nolan M."/>
            <person name="Ohm R.A."/>
            <person name="Patyshakuliyeva A."/>
            <person name="Rokas A."/>
            <person name="Ruiz-Duenas F.J."/>
            <person name="Sabat G."/>
            <person name="Salamov A."/>
            <person name="Samejima M."/>
            <person name="Schmutz J."/>
            <person name="Slot J.C."/>
            <person name="St John F."/>
            <person name="Stenlid J."/>
            <person name="Sun H."/>
            <person name="Sun S."/>
            <person name="Syed K."/>
            <person name="Tsang A."/>
            <person name="Wiebenga A."/>
            <person name="Young D."/>
            <person name="Pisabarro A."/>
            <person name="Eastwood D.C."/>
            <person name="Martin F."/>
            <person name="Cullen D."/>
            <person name="Grigoriev I.V."/>
            <person name="Hibbett D.S."/>
        </authorList>
    </citation>
    <scope>NUCLEOTIDE SEQUENCE</scope>
    <source>
        <strain evidence="4">FP-58527</strain>
    </source>
</reference>
<sequence>MPHKLTLALYAYERCCTVDQEVRYIWHYRLSGVSILYMTLQVTTVAYFLLWLSLVCNQVKTVFLGTVLRTCKLVIASLRVYAVSGGGRTVSILVFGLSMGMVANVIVPSQRNPVSTVGLATGIIADAIVLIVTWHKTYDTVRLARSANVRAPLAVILLRDGQCPIAS</sequence>
<feature type="transmembrane region" description="Helical" evidence="1">
    <location>
        <begin position="114"/>
        <end position="134"/>
    </location>
</feature>
<evidence type="ECO:0000313" key="4">
    <source>
        <dbReference type="Proteomes" id="UP000015241"/>
    </source>
</evidence>
<dbReference type="AlphaFoldDB" id="S8DV43"/>
<dbReference type="InterPro" id="IPR045340">
    <property type="entry name" value="DUF6533"/>
</dbReference>